<name>A0A856MGZ3_9CYAN</name>
<dbReference type="Proteomes" id="UP000503129">
    <property type="component" value="Chromosome"/>
</dbReference>
<dbReference type="RefSeq" id="WP_172195237.1">
    <property type="nucleotide sequence ID" value="NZ_CAWOXK010000001.1"/>
</dbReference>
<keyword evidence="2" id="KW-1185">Reference proteome</keyword>
<evidence type="ECO:0000313" key="1">
    <source>
        <dbReference type="EMBL" id="QDL09510.1"/>
    </source>
</evidence>
<protein>
    <submittedName>
        <fullName evidence="1">Uncharacterized protein</fullName>
    </submittedName>
</protein>
<reference evidence="1 2" key="1">
    <citation type="submission" date="2018-06" db="EMBL/GenBank/DDBJ databases">
        <title>Comparative genomics of Brasilonema spp. strains.</title>
        <authorList>
            <person name="Alvarenga D.O."/>
            <person name="Fiore M.F."/>
            <person name="Varani A.M."/>
        </authorList>
    </citation>
    <scope>NUCLEOTIDE SEQUENCE [LARGE SCALE GENOMIC DNA]</scope>
    <source>
        <strain evidence="1 2">CENA114</strain>
    </source>
</reference>
<evidence type="ECO:0000313" key="2">
    <source>
        <dbReference type="Proteomes" id="UP000503129"/>
    </source>
</evidence>
<proteinExistence type="predicted"/>
<accession>A0A856MGZ3</accession>
<sequence length="66" mass="7472">MRKAHALRRSRSVRFALTPDAWLSGNPPAALVSPHQVLAHESRRRRIYPGLIQSLLTRHTSLYTGV</sequence>
<gene>
    <name evidence="1" type="ORF">DP114_17830</name>
</gene>
<dbReference type="KEGG" id="bsen:DP114_17830"/>
<dbReference type="AlphaFoldDB" id="A0A856MGZ3"/>
<dbReference type="EMBL" id="CP030118">
    <property type="protein sequence ID" value="QDL09510.1"/>
    <property type="molecule type" value="Genomic_DNA"/>
</dbReference>
<organism evidence="1 2">
    <name type="scientific">Brasilonema sennae CENA114</name>
    <dbReference type="NCBI Taxonomy" id="415709"/>
    <lineage>
        <taxon>Bacteria</taxon>
        <taxon>Bacillati</taxon>
        <taxon>Cyanobacteriota</taxon>
        <taxon>Cyanophyceae</taxon>
        <taxon>Nostocales</taxon>
        <taxon>Scytonemataceae</taxon>
        <taxon>Brasilonema</taxon>
        <taxon>Bromeliae group (in: Brasilonema)</taxon>
    </lineage>
</organism>